<dbReference type="RefSeq" id="WP_386672642.1">
    <property type="nucleotide sequence ID" value="NZ_JBHLTG010000006.1"/>
</dbReference>
<comment type="subcellular location">
    <subcellularLocation>
        <location evidence="1">Bacterial flagellum</location>
    </subcellularLocation>
    <subcellularLocation>
        <location evidence="2">Secreted</location>
    </subcellularLocation>
</comment>
<feature type="domain" description="Flagellar basal-body/hook protein C-terminal" evidence="7">
    <location>
        <begin position="427"/>
        <end position="467"/>
    </location>
</feature>
<reference evidence="9 10" key="1">
    <citation type="submission" date="2024-09" db="EMBL/GenBank/DDBJ databases">
        <authorList>
            <person name="Sun Q."/>
            <person name="Mori K."/>
        </authorList>
    </citation>
    <scope>NUCLEOTIDE SEQUENCE [LARGE SCALE GENOMIC DNA]</scope>
    <source>
        <strain evidence="9 10">KCTC 23076</strain>
    </source>
</reference>
<feature type="domain" description="Flagellar hook-associated protein FlgK helical" evidence="8">
    <location>
        <begin position="100"/>
        <end position="340"/>
    </location>
</feature>
<evidence type="ECO:0000259" key="8">
    <source>
        <dbReference type="Pfam" id="PF22638"/>
    </source>
</evidence>
<dbReference type="EMBL" id="JBHLTG010000006">
    <property type="protein sequence ID" value="MFC0680679.1"/>
    <property type="molecule type" value="Genomic_DNA"/>
</dbReference>
<comment type="similarity">
    <text evidence="3">Belongs to the flagella basal body rod proteins family.</text>
</comment>
<keyword evidence="6" id="KW-0975">Bacterial flagellum</keyword>
<protein>
    <recommendedName>
        <fullName evidence="4">Flagellar hook-associated protein 1</fullName>
    </recommendedName>
</protein>
<keyword evidence="5" id="KW-0964">Secreted</keyword>
<evidence type="ECO:0000256" key="1">
    <source>
        <dbReference type="ARBA" id="ARBA00004365"/>
    </source>
</evidence>
<dbReference type="InterPro" id="IPR010930">
    <property type="entry name" value="Flg_bb/hook_C_dom"/>
</dbReference>
<evidence type="ECO:0000313" key="10">
    <source>
        <dbReference type="Proteomes" id="UP001589896"/>
    </source>
</evidence>
<organism evidence="9 10">
    <name type="scientific">Lysobacter korlensis</name>
    <dbReference type="NCBI Taxonomy" id="553636"/>
    <lineage>
        <taxon>Bacteria</taxon>
        <taxon>Pseudomonadati</taxon>
        <taxon>Pseudomonadota</taxon>
        <taxon>Gammaproteobacteria</taxon>
        <taxon>Lysobacterales</taxon>
        <taxon>Lysobacteraceae</taxon>
        <taxon>Lysobacter</taxon>
    </lineage>
</organism>
<evidence type="ECO:0000259" key="7">
    <source>
        <dbReference type="Pfam" id="PF06429"/>
    </source>
</evidence>
<keyword evidence="9" id="KW-0966">Cell projection</keyword>
<proteinExistence type="inferred from homology"/>
<accession>A0ABV6RVR3</accession>
<dbReference type="InterPro" id="IPR053927">
    <property type="entry name" value="FlgK_helical"/>
</dbReference>
<keyword evidence="10" id="KW-1185">Reference proteome</keyword>
<dbReference type="PANTHER" id="PTHR30033:SF1">
    <property type="entry name" value="FLAGELLAR HOOK-ASSOCIATED PROTEIN 1"/>
    <property type="match status" value="1"/>
</dbReference>
<dbReference type="NCBIfam" id="TIGR02492">
    <property type="entry name" value="flgK_ends"/>
    <property type="match status" value="1"/>
</dbReference>
<evidence type="ECO:0000256" key="4">
    <source>
        <dbReference type="ARBA" id="ARBA00016244"/>
    </source>
</evidence>
<keyword evidence="9" id="KW-0282">Flagellum</keyword>
<name>A0ABV6RVR3_9GAMM</name>
<evidence type="ECO:0000256" key="6">
    <source>
        <dbReference type="ARBA" id="ARBA00023143"/>
    </source>
</evidence>
<sequence>MSTFGGLNTAYSGLTAARRGMEVVGQNITNATTAGYTRQRIETSAVAAPGSVSMFRTGVEPGAGVSVDAINRLSNEMLNGRVRTTAAETGYWGVRSTVLGRLETALREPSDAGLSSTLQDFWAGWQDVSNRPGDFAAGGVLLERSSLLASHIAQGYADATAEWSGMRSQTQAIAADVNSLATDVAELNAQIRQALASGSSANELLDQRDLKATQLAALTGAAVRPRDDGTVDIVLGGDALVSSGRAREVVITGALRLEDAGGAPVQLEWADRPGVAVTVDGGELLGALSVLAPADGTGKGGAIAEAAAAYNALATSLHDQVNAVHTTGVTGGGVAGGDFFELAAGVPAALGLRVVPTDATQIAAGGTAAGEGKGSTADKISQLGTKDGGPDDVWSSYVVRIGVESRATGQQLELADRAARAASTQQLAQSSVDLDEETTLLLTYQHAYQGAARVMTAIDEMLDTLINRTGVVGR</sequence>
<evidence type="ECO:0000256" key="5">
    <source>
        <dbReference type="ARBA" id="ARBA00022525"/>
    </source>
</evidence>
<evidence type="ECO:0000256" key="2">
    <source>
        <dbReference type="ARBA" id="ARBA00004613"/>
    </source>
</evidence>
<dbReference type="Pfam" id="PF06429">
    <property type="entry name" value="Flg_bbr_C"/>
    <property type="match status" value="1"/>
</dbReference>
<dbReference type="Pfam" id="PF22638">
    <property type="entry name" value="FlgK_D1"/>
    <property type="match status" value="1"/>
</dbReference>
<comment type="caution">
    <text evidence="9">The sequence shown here is derived from an EMBL/GenBank/DDBJ whole genome shotgun (WGS) entry which is preliminary data.</text>
</comment>
<gene>
    <name evidence="9" type="primary">flgK</name>
    <name evidence="9" type="ORF">ACFFGH_22845</name>
</gene>
<dbReference type="SUPFAM" id="SSF64518">
    <property type="entry name" value="Phase 1 flagellin"/>
    <property type="match status" value="1"/>
</dbReference>
<dbReference type="InterPro" id="IPR002371">
    <property type="entry name" value="FlgK"/>
</dbReference>
<dbReference type="Proteomes" id="UP001589896">
    <property type="component" value="Unassembled WGS sequence"/>
</dbReference>
<evidence type="ECO:0000313" key="9">
    <source>
        <dbReference type="EMBL" id="MFC0680679.1"/>
    </source>
</evidence>
<evidence type="ECO:0000256" key="3">
    <source>
        <dbReference type="ARBA" id="ARBA00009677"/>
    </source>
</evidence>
<dbReference type="PANTHER" id="PTHR30033">
    <property type="entry name" value="FLAGELLAR HOOK-ASSOCIATED PROTEIN 1"/>
    <property type="match status" value="1"/>
</dbReference>
<keyword evidence="9" id="KW-0969">Cilium</keyword>